<proteinExistence type="predicted"/>
<dbReference type="VEuPathDB" id="CryptoDB:GNI_116400"/>
<feature type="region of interest" description="Disordered" evidence="1">
    <location>
        <begin position="29"/>
        <end position="132"/>
    </location>
</feature>
<evidence type="ECO:0000313" key="2">
    <source>
        <dbReference type="EMBL" id="EZG55200.1"/>
    </source>
</evidence>
<feature type="compositionally biased region" description="Low complexity" evidence="1">
    <location>
        <begin position="65"/>
        <end position="78"/>
    </location>
</feature>
<reference evidence="2" key="1">
    <citation type="submission" date="2013-12" db="EMBL/GenBank/DDBJ databases">
        <authorList>
            <person name="Omoto C.K."/>
            <person name="Sibley D."/>
            <person name="Venepally P."/>
            <person name="Hadjithomas M."/>
            <person name="Karamycheva S."/>
            <person name="Brunk B."/>
            <person name="Roos D."/>
            <person name="Caler E."/>
            <person name="Lorenzi H."/>
        </authorList>
    </citation>
    <scope>NUCLEOTIDE SEQUENCE</scope>
</reference>
<accession>A0A023B2W8</accession>
<dbReference type="GeneID" id="22914148"/>
<feature type="compositionally biased region" description="Gly residues" evidence="1">
    <location>
        <begin position="33"/>
        <end position="50"/>
    </location>
</feature>
<organism evidence="2 3">
    <name type="scientific">Gregarina niphandrodes</name>
    <name type="common">Septate eugregarine</name>
    <dbReference type="NCBI Taxonomy" id="110365"/>
    <lineage>
        <taxon>Eukaryota</taxon>
        <taxon>Sar</taxon>
        <taxon>Alveolata</taxon>
        <taxon>Apicomplexa</taxon>
        <taxon>Conoidasida</taxon>
        <taxon>Gregarinasina</taxon>
        <taxon>Eugregarinorida</taxon>
        <taxon>Gregarinidae</taxon>
        <taxon>Gregarina</taxon>
    </lineage>
</organism>
<dbReference type="RefSeq" id="XP_011131727.1">
    <property type="nucleotide sequence ID" value="XM_011133425.1"/>
</dbReference>
<feature type="compositionally biased region" description="Basic and acidic residues" evidence="1">
    <location>
        <begin position="113"/>
        <end position="124"/>
    </location>
</feature>
<comment type="caution">
    <text evidence="2">The sequence shown here is derived from an EMBL/GenBank/DDBJ whole genome shotgun (WGS) entry which is preliminary data.</text>
</comment>
<dbReference type="AlphaFoldDB" id="A0A023B2W8"/>
<name>A0A023B2W8_GRENI</name>
<evidence type="ECO:0000256" key="1">
    <source>
        <dbReference type="SAM" id="MobiDB-lite"/>
    </source>
</evidence>
<gene>
    <name evidence="2" type="ORF">GNI_116400</name>
</gene>
<dbReference type="Proteomes" id="UP000019763">
    <property type="component" value="Unassembled WGS sequence"/>
</dbReference>
<evidence type="ECO:0000313" key="3">
    <source>
        <dbReference type="Proteomes" id="UP000019763"/>
    </source>
</evidence>
<keyword evidence="3" id="KW-1185">Reference proteome</keyword>
<protein>
    <submittedName>
        <fullName evidence="2">Uncharacterized protein</fullName>
    </submittedName>
</protein>
<dbReference type="EMBL" id="AFNH02000864">
    <property type="protein sequence ID" value="EZG55200.1"/>
    <property type="molecule type" value="Genomic_DNA"/>
</dbReference>
<sequence>MGGATLPPVLGPVLGPVLRPVLGPVLGPAMGATGSGATGSGAVMGSGGNAGLVFEDPSPVPRPAPSLSASSKPPSEFSGRGVSERYRSPSVGPSVLHVRYQVGSGGTLSGPSELRDRNNHRDPNRQAPHGIQPVGAAADIGLGAVDNVRATTRVFDPPPEERKTKVKYSWQECVKLDYWKQVVCCNGPAANSSD</sequence>